<comment type="caution">
    <text evidence="1">The sequence shown here is derived from an EMBL/GenBank/DDBJ whole genome shotgun (WGS) entry which is preliminary data.</text>
</comment>
<dbReference type="RefSeq" id="WP_248736187.1">
    <property type="nucleotide sequence ID" value="NZ_CALBWS010000021.1"/>
</dbReference>
<dbReference type="Proteomes" id="UP000838308">
    <property type="component" value="Unassembled WGS sequence"/>
</dbReference>
<proteinExistence type="predicted"/>
<accession>A0ABM9EUN4</accession>
<protein>
    <submittedName>
        <fullName evidence="1">Uncharacterized protein</fullName>
    </submittedName>
</protein>
<sequence>MILKPGETAPVSGKYVEVGQGGGKVKRAQQIYVNQGEILPMLSPYSIKIEHKGSSEVRNRQHFWKLVQ</sequence>
<dbReference type="InterPro" id="IPR025549">
    <property type="entry name" value="YjzC"/>
</dbReference>
<keyword evidence="2" id="KW-1185">Reference proteome</keyword>
<dbReference type="Pfam" id="PF14168">
    <property type="entry name" value="YjzC"/>
    <property type="match status" value="1"/>
</dbReference>
<organism evidence="1 2">
    <name type="scientific">Neobacillus rhizosphaerae</name>
    <dbReference type="NCBI Taxonomy" id="2880965"/>
    <lineage>
        <taxon>Bacteria</taxon>
        <taxon>Bacillati</taxon>
        <taxon>Bacillota</taxon>
        <taxon>Bacilli</taxon>
        <taxon>Bacillales</taxon>
        <taxon>Bacillaceae</taxon>
        <taxon>Neobacillus</taxon>
    </lineage>
</organism>
<evidence type="ECO:0000313" key="1">
    <source>
        <dbReference type="EMBL" id="CAH2715923.1"/>
    </source>
</evidence>
<dbReference type="EMBL" id="CALBWS010000021">
    <property type="protein sequence ID" value="CAH2715923.1"/>
    <property type="molecule type" value="Genomic_DNA"/>
</dbReference>
<name>A0ABM9EUN4_9BACI</name>
<reference evidence="1" key="1">
    <citation type="submission" date="2022-04" db="EMBL/GenBank/DDBJ databases">
        <authorList>
            <person name="Criscuolo A."/>
        </authorList>
    </citation>
    <scope>NUCLEOTIDE SEQUENCE</scope>
    <source>
        <strain evidence="1">CIP111895</strain>
    </source>
</reference>
<gene>
    <name evidence="1" type="ORF">BACCIP111895_03107</name>
</gene>
<evidence type="ECO:0000313" key="2">
    <source>
        <dbReference type="Proteomes" id="UP000838308"/>
    </source>
</evidence>